<keyword evidence="15" id="KW-1185">Reference proteome</keyword>
<reference evidence="13" key="1">
    <citation type="submission" date="2021-03" db="EMBL/GenBank/DDBJ databases">
        <authorList>
            <consortium name="Genoscope - CEA"/>
            <person name="William W."/>
        </authorList>
    </citation>
    <scope>NUCLEOTIDE SEQUENCE</scope>
    <source>
        <strain evidence="13">Doubled-haploid Pahang</strain>
    </source>
</reference>
<evidence type="ECO:0000256" key="6">
    <source>
        <dbReference type="ARBA" id="ARBA00022640"/>
    </source>
</evidence>
<evidence type="ECO:0000259" key="12">
    <source>
        <dbReference type="PROSITE" id="PS50059"/>
    </source>
</evidence>
<dbReference type="SUPFAM" id="SSF54534">
    <property type="entry name" value="FKBP-like"/>
    <property type="match status" value="1"/>
</dbReference>
<dbReference type="FunFam" id="3.10.50.40:FF:000032">
    <property type="entry name" value="Peptidylprolyl isomerase"/>
    <property type="match status" value="1"/>
</dbReference>
<dbReference type="FunCoup" id="A0A804K3P0">
    <property type="interactions" value="1045"/>
</dbReference>
<keyword evidence="9 11" id="KW-0697">Rotamase</keyword>
<proteinExistence type="inferred from homology"/>
<evidence type="ECO:0000256" key="1">
    <source>
        <dbReference type="ARBA" id="ARBA00000971"/>
    </source>
</evidence>
<dbReference type="OrthoDB" id="1902587at2759"/>
<keyword evidence="11" id="KW-0413">Isomerase</keyword>
<dbReference type="InterPro" id="IPR044183">
    <property type="entry name" value="PNSL4/FKBP13-like"/>
</dbReference>
<keyword evidence="10" id="KW-1015">Disulfide bond</keyword>
<sequence length="224" mass="23352">MEFFGAMTTSTSSFPSSSLLSLHRSGSPLAHPRRQHLLFPSCRATVQLTSVPASEPSPTNPGLHAVGRREASLALAGLLFTRLLDSPARAADEQPGSPGCALTVAPSGLAFCDRVVGSGPEATQGQLIKAHYVGRLENGTVFDSSYSRGRPLTFRVGVGEVIKGWDQGILGAEGIPPMLAGGKRTLKLPPELAYGIRGAGCKGGSCLIPPNSTLLFDVEFIGKA</sequence>
<keyword evidence="6" id="KW-0934">Plastid</keyword>
<dbReference type="Gene3D" id="3.10.50.40">
    <property type="match status" value="1"/>
</dbReference>
<evidence type="ECO:0000256" key="7">
    <source>
        <dbReference type="ARBA" id="ARBA00022946"/>
    </source>
</evidence>
<dbReference type="EnsemblPlants" id="Ma08_t06700.1">
    <property type="protein sequence ID" value="Ma08_p06700.1"/>
    <property type="gene ID" value="Ma08_g06700"/>
</dbReference>
<dbReference type="PANTHER" id="PTHR47833:SF2">
    <property type="entry name" value="PEPTIDYLPROLYL ISOMERASE"/>
    <property type="match status" value="1"/>
</dbReference>
<evidence type="ECO:0000256" key="3">
    <source>
        <dbReference type="ARBA" id="ARBA00006577"/>
    </source>
</evidence>
<comment type="similarity">
    <text evidence="3">Belongs to the FKBP-type PPIase family.</text>
</comment>
<dbReference type="Pfam" id="PF00254">
    <property type="entry name" value="FKBP_C"/>
    <property type="match status" value="1"/>
</dbReference>
<organism evidence="14 15">
    <name type="scientific">Musa acuminata subsp. malaccensis</name>
    <name type="common">Wild banana</name>
    <name type="synonym">Musa malaccensis</name>
    <dbReference type="NCBI Taxonomy" id="214687"/>
    <lineage>
        <taxon>Eukaryota</taxon>
        <taxon>Viridiplantae</taxon>
        <taxon>Streptophyta</taxon>
        <taxon>Embryophyta</taxon>
        <taxon>Tracheophyta</taxon>
        <taxon>Spermatophyta</taxon>
        <taxon>Magnoliopsida</taxon>
        <taxon>Liliopsida</taxon>
        <taxon>Zingiberales</taxon>
        <taxon>Musaceae</taxon>
        <taxon>Musa</taxon>
    </lineage>
</organism>
<keyword evidence="8" id="KW-0793">Thylakoid</keyword>
<comment type="subcellular location">
    <subcellularLocation>
        <location evidence="2">Plastid</location>
        <location evidence="2">Chloroplast thylakoid lumen</location>
    </subcellularLocation>
</comment>
<evidence type="ECO:0000313" key="14">
    <source>
        <dbReference type="EnsemblPlants" id="Ma08_p06700.1"/>
    </source>
</evidence>
<evidence type="ECO:0000256" key="5">
    <source>
        <dbReference type="ARBA" id="ARBA00022528"/>
    </source>
</evidence>
<accession>A0A804K3P0</accession>
<comment type="catalytic activity">
    <reaction evidence="1 11">
        <text>[protein]-peptidylproline (omega=180) = [protein]-peptidylproline (omega=0)</text>
        <dbReference type="Rhea" id="RHEA:16237"/>
        <dbReference type="Rhea" id="RHEA-COMP:10747"/>
        <dbReference type="Rhea" id="RHEA-COMP:10748"/>
        <dbReference type="ChEBI" id="CHEBI:83833"/>
        <dbReference type="ChEBI" id="CHEBI:83834"/>
        <dbReference type="EC" id="5.2.1.8"/>
    </reaction>
</comment>
<evidence type="ECO:0000256" key="2">
    <source>
        <dbReference type="ARBA" id="ARBA00004456"/>
    </source>
</evidence>
<evidence type="ECO:0000256" key="11">
    <source>
        <dbReference type="PROSITE-ProRule" id="PRU00277"/>
    </source>
</evidence>
<dbReference type="AlphaFoldDB" id="A0A804K3P0"/>
<name>A0A804K3P0_MUSAM</name>
<evidence type="ECO:0000313" key="13">
    <source>
        <dbReference type="EMBL" id="CAG1830780.1"/>
    </source>
</evidence>
<dbReference type="GO" id="GO:0009543">
    <property type="term" value="C:chloroplast thylakoid lumen"/>
    <property type="evidence" value="ECO:0007669"/>
    <property type="project" value="UniProtKB-SubCell"/>
</dbReference>
<dbReference type="PANTHER" id="PTHR47833">
    <property type="entry name" value="PHOTOSYNTHETIC NDH SUBUNIT OF LUMENAL LOCATION 4, CHLOROPLASTIC"/>
    <property type="match status" value="1"/>
</dbReference>
<dbReference type="PROSITE" id="PS50059">
    <property type="entry name" value="FKBP_PPIASE"/>
    <property type="match status" value="1"/>
</dbReference>
<reference evidence="14" key="2">
    <citation type="submission" date="2021-05" db="UniProtKB">
        <authorList>
            <consortium name="EnsemblPlants"/>
        </authorList>
    </citation>
    <scope>IDENTIFICATION</scope>
    <source>
        <strain evidence="14">subsp. malaccensis</strain>
    </source>
</reference>
<dbReference type="EMBL" id="HG996472">
    <property type="protein sequence ID" value="CAG1830780.1"/>
    <property type="molecule type" value="Genomic_DNA"/>
</dbReference>
<dbReference type="Gramene" id="Ma08_t06700.1">
    <property type="protein sequence ID" value="Ma08_p06700.1"/>
    <property type="gene ID" value="Ma08_g06700"/>
</dbReference>
<keyword evidence="5" id="KW-0150">Chloroplast</keyword>
<evidence type="ECO:0000256" key="4">
    <source>
        <dbReference type="ARBA" id="ARBA00013194"/>
    </source>
</evidence>
<dbReference type="InterPro" id="IPR046357">
    <property type="entry name" value="PPIase_dom_sf"/>
</dbReference>
<protein>
    <recommendedName>
        <fullName evidence="4 11">peptidylprolyl isomerase</fullName>
        <ecNumber evidence="4 11">5.2.1.8</ecNumber>
    </recommendedName>
</protein>
<keyword evidence="7" id="KW-0809">Transit peptide</keyword>
<gene>
    <name evidence="13" type="ORF">GSMUA_340340.1</name>
</gene>
<evidence type="ECO:0000256" key="9">
    <source>
        <dbReference type="ARBA" id="ARBA00023110"/>
    </source>
</evidence>
<feature type="domain" description="PPIase FKBP-type" evidence="12">
    <location>
        <begin position="125"/>
        <end position="224"/>
    </location>
</feature>
<dbReference type="InterPro" id="IPR001179">
    <property type="entry name" value="PPIase_FKBP_dom"/>
</dbReference>
<evidence type="ECO:0000256" key="8">
    <source>
        <dbReference type="ARBA" id="ARBA00023078"/>
    </source>
</evidence>
<evidence type="ECO:0000256" key="10">
    <source>
        <dbReference type="ARBA" id="ARBA00023157"/>
    </source>
</evidence>
<dbReference type="EC" id="5.2.1.8" evidence="4 11"/>
<dbReference type="GO" id="GO:0003755">
    <property type="term" value="F:peptidyl-prolyl cis-trans isomerase activity"/>
    <property type="evidence" value="ECO:0000318"/>
    <property type="project" value="GO_Central"/>
</dbReference>
<dbReference type="Proteomes" id="UP000012960">
    <property type="component" value="Unplaced"/>
</dbReference>
<dbReference type="GO" id="GO:0005783">
    <property type="term" value="C:endoplasmic reticulum"/>
    <property type="evidence" value="ECO:0000318"/>
    <property type="project" value="GO_Central"/>
</dbReference>
<evidence type="ECO:0000313" key="15">
    <source>
        <dbReference type="Proteomes" id="UP000012960"/>
    </source>
</evidence>